<organism evidence="1 2">
    <name type="scientific">Microvenator marinus</name>
    <dbReference type="NCBI Taxonomy" id="2600177"/>
    <lineage>
        <taxon>Bacteria</taxon>
        <taxon>Deltaproteobacteria</taxon>
        <taxon>Bradymonadales</taxon>
        <taxon>Microvenatoraceae</taxon>
        <taxon>Microvenator</taxon>
    </lineage>
</organism>
<dbReference type="Proteomes" id="UP000321595">
    <property type="component" value="Chromosome"/>
</dbReference>
<sequence length="72" mass="8011">MNNESEIGDPVTPAEAFASKEWIVPRVGETSKDFQLIKIERLSRTTYTYGGDGKLSNIEIEDASGYRVDVQS</sequence>
<evidence type="ECO:0000313" key="2">
    <source>
        <dbReference type="Proteomes" id="UP000321595"/>
    </source>
</evidence>
<protein>
    <submittedName>
        <fullName evidence="1">Uncharacterized protein</fullName>
    </submittedName>
</protein>
<proteinExistence type="predicted"/>
<dbReference type="AlphaFoldDB" id="A0A5B8XVA9"/>
<keyword evidence="2" id="KW-1185">Reference proteome</keyword>
<dbReference type="EMBL" id="CP042467">
    <property type="protein sequence ID" value="QED28868.1"/>
    <property type="molecule type" value="Genomic_DNA"/>
</dbReference>
<gene>
    <name evidence="1" type="ORF">FRD01_16800</name>
</gene>
<evidence type="ECO:0000313" key="1">
    <source>
        <dbReference type="EMBL" id="QED28868.1"/>
    </source>
</evidence>
<reference evidence="1 2" key="1">
    <citation type="submission" date="2019-08" db="EMBL/GenBank/DDBJ databases">
        <authorList>
            <person name="Liang Q."/>
        </authorList>
    </citation>
    <scope>NUCLEOTIDE SEQUENCE [LARGE SCALE GENOMIC DNA]</scope>
    <source>
        <strain evidence="1 2">V1718</strain>
    </source>
</reference>
<name>A0A5B8XVA9_9DELT</name>
<dbReference type="RefSeq" id="WP_146961674.1">
    <property type="nucleotide sequence ID" value="NZ_CP042467.1"/>
</dbReference>
<dbReference type="KEGG" id="bbae:FRD01_16800"/>
<accession>A0A5B8XVA9</accession>